<accession>A0A165FDH8</accession>
<dbReference type="InterPro" id="IPR020946">
    <property type="entry name" value="Flavin_mOase-like"/>
</dbReference>
<dbReference type="Gene3D" id="3.50.50.60">
    <property type="entry name" value="FAD/NAD(P)-binding domain"/>
    <property type="match status" value="1"/>
</dbReference>
<name>A0A165FDH8_9BASI</name>
<sequence length="433" mass="47579">MQRRAAQREFLEEEPVVLVVGAGHSGLMIAARLTVSGIPCLVVEKSERVGDSWRQRYSSLCTHVSSYADHFPYLPYPPNWPVFAPKDKLADWFEYYAGAMELNVWTGCTILPGTAYDQSDCTWSIPVVKGDGEKRVLRPKHIVQATGHSGEPKIPAFPGMDTFKGVVMHSSKFDDGASWAGKRAVVIGCCNSGHDIAQNLYENGAAKVTMVQRSATLVYSATAVDEYYTKPLYVEGGPHHEDADIISLGTPMPLMEKIWEGNVPYINKMDAGLHEGLAQAGFSLNDNPKGMYYLYYTRGGGYYIDVGCSQLISDKKINIKQGAGVSRFLPDGIEFQDGTRLTADIVILATGWDTMNTTCEKIFGPEIASKMGEVWGIDQGGELKGMWRSSGHPGFWHMGGSFLLARAYSRYLALQIMATEDDIMPRVGVSPSS</sequence>
<protein>
    <submittedName>
        <fullName evidence="4">FAD/NAD(P)-binding domain-containing protein</fullName>
    </submittedName>
</protein>
<dbReference type="InterPro" id="IPR036188">
    <property type="entry name" value="FAD/NAD-bd_sf"/>
</dbReference>
<dbReference type="InterPro" id="IPR050982">
    <property type="entry name" value="Auxin_biosynth/cation_transpt"/>
</dbReference>
<dbReference type="GO" id="GO:0004499">
    <property type="term" value="F:N,N-dimethylaniline monooxygenase activity"/>
    <property type="evidence" value="ECO:0007669"/>
    <property type="project" value="InterPro"/>
</dbReference>
<dbReference type="Pfam" id="PF00743">
    <property type="entry name" value="FMO-like"/>
    <property type="match status" value="1"/>
</dbReference>
<dbReference type="InParanoid" id="A0A165FDH8"/>
<dbReference type="SUPFAM" id="SSF51905">
    <property type="entry name" value="FAD/NAD(P)-binding domain"/>
    <property type="match status" value="1"/>
</dbReference>
<keyword evidence="3" id="KW-0560">Oxidoreductase</keyword>
<keyword evidence="1" id="KW-0285">Flavoprotein</keyword>
<dbReference type="PANTHER" id="PTHR43539">
    <property type="entry name" value="FLAVIN-BINDING MONOOXYGENASE-LIKE PROTEIN (AFU_ORTHOLOGUE AFUA_4G09220)"/>
    <property type="match status" value="1"/>
</dbReference>
<evidence type="ECO:0000256" key="1">
    <source>
        <dbReference type="ARBA" id="ARBA00022630"/>
    </source>
</evidence>
<organism evidence="4 5">
    <name type="scientific">Calocera cornea HHB12733</name>
    <dbReference type="NCBI Taxonomy" id="1353952"/>
    <lineage>
        <taxon>Eukaryota</taxon>
        <taxon>Fungi</taxon>
        <taxon>Dikarya</taxon>
        <taxon>Basidiomycota</taxon>
        <taxon>Agaricomycotina</taxon>
        <taxon>Dacrymycetes</taxon>
        <taxon>Dacrymycetales</taxon>
        <taxon>Dacrymycetaceae</taxon>
        <taxon>Calocera</taxon>
    </lineage>
</organism>
<dbReference type="EMBL" id="KV423975">
    <property type="protein sequence ID" value="KZT56590.1"/>
    <property type="molecule type" value="Genomic_DNA"/>
</dbReference>
<dbReference type="PANTHER" id="PTHR43539:SF68">
    <property type="entry name" value="FLAVIN-BINDING MONOOXYGENASE-LIKE PROTEIN (AFU_ORTHOLOGUE AFUA_4G09220)"/>
    <property type="match status" value="1"/>
</dbReference>
<dbReference type="STRING" id="1353952.A0A165FDH8"/>
<gene>
    <name evidence="4" type="ORF">CALCODRAFT_470913</name>
</gene>
<proteinExistence type="predicted"/>
<dbReference type="OrthoDB" id="74360at2759"/>
<dbReference type="AlphaFoldDB" id="A0A165FDH8"/>
<evidence type="ECO:0000313" key="5">
    <source>
        <dbReference type="Proteomes" id="UP000076842"/>
    </source>
</evidence>
<evidence type="ECO:0000256" key="3">
    <source>
        <dbReference type="ARBA" id="ARBA00023002"/>
    </source>
</evidence>
<dbReference type="GO" id="GO:0050660">
    <property type="term" value="F:flavin adenine dinucleotide binding"/>
    <property type="evidence" value="ECO:0007669"/>
    <property type="project" value="InterPro"/>
</dbReference>
<evidence type="ECO:0000256" key="2">
    <source>
        <dbReference type="ARBA" id="ARBA00022827"/>
    </source>
</evidence>
<dbReference type="GO" id="GO:0050661">
    <property type="term" value="F:NADP binding"/>
    <property type="evidence" value="ECO:0007669"/>
    <property type="project" value="InterPro"/>
</dbReference>
<dbReference type="Proteomes" id="UP000076842">
    <property type="component" value="Unassembled WGS sequence"/>
</dbReference>
<keyword evidence="5" id="KW-1185">Reference proteome</keyword>
<keyword evidence="2" id="KW-0274">FAD</keyword>
<evidence type="ECO:0000313" key="4">
    <source>
        <dbReference type="EMBL" id="KZT56590.1"/>
    </source>
</evidence>
<reference evidence="4 5" key="1">
    <citation type="journal article" date="2016" name="Mol. Biol. Evol.">
        <title>Comparative Genomics of Early-Diverging Mushroom-Forming Fungi Provides Insights into the Origins of Lignocellulose Decay Capabilities.</title>
        <authorList>
            <person name="Nagy L.G."/>
            <person name="Riley R."/>
            <person name="Tritt A."/>
            <person name="Adam C."/>
            <person name="Daum C."/>
            <person name="Floudas D."/>
            <person name="Sun H."/>
            <person name="Yadav J.S."/>
            <person name="Pangilinan J."/>
            <person name="Larsson K.H."/>
            <person name="Matsuura K."/>
            <person name="Barry K."/>
            <person name="Labutti K."/>
            <person name="Kuo R."/>
            <person name="Ohm R.A."/>
            <person name="Bhattacharya S.S."/>
            <person name="Shirouzu T."/>
            <person name="Yoshinaga Y."/>
            <person name="Martin F.M."/>
            <person name="Grigoriev I.V."/>
            <person name="Hibbett D.S."/>
        </authorList>
    </citation>
    <scope>NUCLEOTIDE SEQUENCE [LARGE SCALE GENOMIC DNA]</scope>
    <source>
        <strain evidence="4 5">HHB12733</strain>
    </source>
</reference>